<evidence type="ECO:0000256" key="2">
    <source>
        <dbReference type="SAM" id="SignalP"/>
    </source>
</evidence>
<name>A0ABR7T440_HELCL</name>
<feature type="compositionally biased region" description="Low complexity" evidence="1">
    <location>
        <begin position="131"/>
        <end position="151"/>
    </location>
</feature>
<keyword evidence="2" id="KW-0732">Signal</keyword>
<evidence type="ECO:0000256" key="1">
    <source>
        <dbReference type="SAM" id="MobiDB-lite"/>
    </source>
</evidence>
<feature type="chain" id="PRO_5046697288" description="Bacterial OB-fold domain-containing protein" evidence="2">
    <location>
        <begin position="23"/>
        <end position="160"/>
    </location>
</feature>
<sequence length="160" mass="17021">MKKLAVVVVVVSTLTLPSSVLAAEKTKSSPPIQPPRQESTKTVTFQPNLDPGHEHTQVLTGQVYKGAGSTLSYMLVTKDGNIVLVGNLDKLNGLNNGKPVNVKGTWITKAVNTEKGLQTVKVFNVISAEQPSPATVPTQTTTGTPPQNPTQEKVKANLRV</sequence>
<comment type="caution">
    <text evidence="3">The sequence shown here is derived from an EMBL/GenBank/DDBJ whole genome shotgun (WGS) entry which is preliminary data.</text>
</comment>
<dbReference type="EMBL" id="JACVHF010000015">
    <property type="protein sequence ID" value="MBC9785534.1"/>
    <property type="molecule type" value="Genomic_DNA"/>
</dbReference>
<feature type="signal peptide" evidence="2">
    <location>
        <begin position="1"/>
        <end position="22"/>
    </location>
</feature>
<dbReference type="RefSeq" id="WP_188040986.1">
    <property type="nucleotide sequence ID" value="NZ_JACVHF010000015.1"/>
</dbReference>
<protein>
    <recommendedName>
        <fullName evidence="5">Bacterial OB-fold domain-containing protein</fullName>
    </recommendedName>
</protein>
<organism evidence="3 4">
    <name type="scientific">Heliobacterium chlorum</name>
    <dbReference type="NCBI Taxonomy" id="2698"/>
    <lineage>
        <taxon>Bacteria</taxon>
        <taxon>Bacillati</taxon>
        <taxon>Bacillota</taxon>
        <taxon>Clostridia</taxon>
        <taxon>Eubacteriales</taxon>
        <taxon>Heliobacteriaceae</taxon>
        <taxon>Heliobacterium</taxon>
    </lineage>
</organism>
<accession>A0ABR7T440</accession>
<keyword evidence="4" id="KW-1185">Reference proteome</keyword>
<gene>
    <name evidence="3" type="ORF">H1S01_13585</name>
</gene>
<proteinExistence type="predicted"/>
<feature type="region of interest" description="Disordered" evidence="1">
    <location>
        <begin position="24"/>
        <end position="43"/>
    </location>
</feature>
<evidence type="ECO:0000313" key="4">
    <source>
        <dbReference type="Proteomes" id="UP000617402"/>
    </source>
</evidence>
<reference evidence="3 4" key="1">
    <citation type="submission" date="2020-07" db="EMBL/GenBank/DDBJ databases">
        <title>Draft whole-genome sequence of Heliobacterium chlorum DSM 3682, type strain.</title>
        <authorList>
            <person name="Kyndt J.A."/>
            <person name="Meyer T.E."/>
            <person name="Imhoff J.F."/>
        </authorList>
    </citation>
    <scope>NUCLEOTIDE SEQUENCE [LARGE SCALE GENOMIC DNA]</scope>
    <source>
        <strain evidence="3 4">DSM 3682</strain>
    </source>
</reference>
<dbReference type="Proteomes" id="UP000617402">
    <property type="component" value="Unassembled WGS sequence"/>
</dbReference>
<evidence type="ECO:0000313" key="3">
    <source>
        <dbReference type="EMBL" id="MBC9785534.1"/>
    </source>
</evidence>
<evidence type="ECO:0008006" key="5">
    <source>
        <dbReference type="Google" id="ProtNLM"/>
    </source>
</evidence>
<feature type="region of interest" description="Disordered" evidence="1">
    <location>
        <begin position="131"/>
        <end position="160"/>
    </location>
</feature>